<dbReference type="InterPro" id="IPR036885">
    <property type="entry name" value="SWIB_MDM2_dom_sf"/>
</dbReference>
<dbReference type="Gene3D" id="1.10.245.10">
    <property type="entry name" value="SWIB/MDM2 domain"/>
    <property type="match status" value="1"/>
</dbReference>
<evidence type="ECO:0000259" key="1">
    <source>
        <dbReference type="PROSITE" id="PS51925"/>
    </source>
</evidence>
<dbReference type="InterPro" id="IPR019835">
    <property type="entry name" value="SWIB_domain"/>
</dbReference>
<name>A0A0C1E867_9BACT</name>
<dbReference type="PANTHER" id="PTHR13844">
    <property type="entry name" value="SWI/SNF-RELATED MATRIX-ASSOCIATED ACTIN-DEPENDENT REGULATOR OF CHROMATIN SUBFAMILY D"/>
    <property type="match status" value="1"/>
</dbReference>
<dbReference type="EMBL" id="JSAM01000121">
    <property type="protein sequence ID" value="KIA76348.1"/>
    <property type="molecule type" value="Genomic_DNA"/>
</dbReference>
<protein>
    <recommendedName>
        <fullName evidence="1">DM2 domain-containing protein</fullName>
    </recommendedName>
</protein>
<accession>A0A0C1E867</accession>
<dbReference type="SMART" id="SM00151">
    <property type="entry name" value="SWIB"/>
    <property type="match status" value="1"/>
</dbReference>
<dbReference type="Proteomes" id="UP000031307">
    <property type="component" value="Unassembled WGS sequence"/>
</dbReference>
<sequence length="97" mass="10989">MAKEKEPKKNSAFMKPVNLSETLEELIGKGPMARTEVTKKVWEYIKKHKLQDATNKRNINPDAKLAKVLGSNQPIDMFKMTSKIAKHLKETEVAASH</sequence>
<proteinExistence type="predicted"/>
<dbReference type="AlphaFoldDB" id="A0A0C1E867"/>
<feature type="domain" description="DM2" evidence="1">
    <location>
        <begin position="12"/>
        <end position="90"/>
    </location>
</feature>
<dbReference type="CDD" id="cd10567">
    <property type="entry name" value="SWIB-MDM2_like"/>
    <property type="match status" value="1"/>
</dbReference>
<dbReference type="SUPFAM" id="SSF47592">
    <property type="entry name" value="SWIB/MDM2 domain"/>
    <property type="match status" value="1"/>
</dbReference>
<gene>
    <name evidence="2" type="ORF">DB43_AK00080</name>
</gene>
<organism evidence="2 3">
    <name type="scientific">Parachlamydia acanthamoebae</name>
    <dbReference type="NCBI Taxonomy" id="83552"/>
    <lineage>
        <taxon>Bacteria</taxon>
        <taxon>Pseudomonadati</taxon>
        <taxon>Chlamydiota</taxon>
        <taxon>Chlamydiia</taxon>
        <taxon>Parachlamydiales</taxon>
        <taxon>Parachlamydiaceae</taxon>
        <taxon>Parachlamydia</taxon>
    </lineage>
</organism>
<reference evidence="2 3" key="1">
    <citation type="journal article" date="2014" name="Mol. Biol. Evol.">
        <title>Massive expansion of Ubiquitination-related gene families within the Chlamydiae.</title>
        <authorList>
            <person name="Domman D."/>
            <person name="Collingro A."/>
            <person name="Lagkouvardos I."/>
            <person name="Gehre L."/>
            <person name="Weinmaier T."/>
            <person name="Rattei T."/>
            <person name="Subtil A."/>
            <person name="Horn M."/>
        </authorList>
    </citation>
    <scope>NUCLEOTIDE SEQUENCE [LARGE SCALE GENOMIC DNA]</scope>
    <source>
        <strain evidence="2 3">OEW1</strain>
    </source>
</reference>
<dbReference type="InterPro" id="IPR003121">
    <property type="entry name" value="SWIB_MDM2_domain"/>
</dbReference>
<comment type="caution">
    <text evidence="2">The sequence shown here is derived from an EMBL/GenBank/DDBJ whole genome shotgun (WGS) entry which is preliminary data.</text>
</comment>
<evidence type="ECO:0000313" key="3">
    <source>
        <dbReference type="Proteomes" id="UP000031307"/>
    </source>
</evidence>
<evidence type="ECO:0000313" key="2">
    <source>
        <dbReference type="EMBL" id="KIA76348.1"/>
    </source>
</evidence>
<dbReference type="PROSITE" id="PS51925">
    <property type="entry name" value="SWIB_MDM2"/>
    <property type="match status" value="1"/>
</dbReference>
<dbReference type="RefSeq" id="WP_006340613.1">
    <property type="nucleotide sequence ID" value="NZ_BAWW01000066.1"/>
</dbReference>
<dbReference type="PATRIC" id="fig|83552.4.peg.2490"/>
<dbReference type="Pfam" id="PF02201">
    <property type="entry name" value="SWIB"/>
    <property type="match status" value="1"/>
</dbReference>
<dbReference type="OMA" id="TAVKKIW"/>